<accession>A0A1S8LMG5</accession>
<name>A0A1S8LMG5_9CLOT</name>
<sequence length="233" mass="25190">MAHKKECGNMKKKFIAGIIAVVIVAVGGYIYVNSNKSNDKSENKVASSKKSKPQKAEKKVSDNSTANTAQSANENSSSNTSTNNNSSSAKTNPNPQDATKAVREKSQEEIYMGTWVIKKDLAYAPASTYSKEDINKLIGKKLVFSADSATCFGDSISDMDKTVKTPMYQKTSVLKSDFEQNNKVTLDKLGLSGSTVTQVQVQDASGNGCVFYIKDSKTMILSGGGVYFEIDKQ</sequence>
<dbReference type="AlphaFoldDB" id="A0A1S8LMG5"/>
<evidence type="ECO:0000256" key="2">
    <source>
        <dbReference type="SAM" id="Phobius"/>
    </source>
</evidence>
<gene>
    <name evidence="3" type="ORF">CROST_004780</name>
</gene>
<dbReference type="RefSeq" id="WP_250931518.1">
    <property type="nucleotide sequence ID" value="NZ_CP096986.1"/>
</dbReference>
<proteinExistence type="predicted"/>
<keyword evidence="2" id="KW-0812">Transmembrane</keyword>
<dbReference type="STRING" id="84029.CROST_04570"/>
<dbReference type="KEGG" id="crw:CROST_004780"/>
<evidence type="ECO:0000313" key="3">
    <source>
        <dbReference type="EMBL" id="URZ09785.1"/>
    </source>
</evidence>
<keyword evidence="2" id="KW-1133">Transmembrane helix</keyword>
<feature type="region of interest" description="Disordered" evidence="1">
    <location>
        <begin position="35"/>
        <end position="105"/>
    </location>
</feature>
<feature type="transmembrane region" description="Helical" evidence="2">
    <location>
        <begin position="14"/>
        <end position="32"/>
    </location>
</feature>
<keyword evidence="2" id="KW-0472">Membrane</keyword>
<feature type="compositionally biased region" description="Low complexity" evidence="1">
    <location>
        <begin position="62"/>
        <end position="94"/>
    </location>
</feature>
<organism evidence="3 4">
    <name type="scientific">Clostridium felsineum</name>
    <dbReference type="NCBI Taxonomy" id="36839"/>
    <lineage>
        <taxon>Bacteria</taxon>
        <taxon>Bacillati</taxon>
        <taxon>Bacillota</taxon>
        <taxon>Clostridia</taxon>
        <taxon>Eubacteriales</taxon>
        <taxon>Clostridiaceae</taxon>
        <taxon>Clostridium</taxon>
    </lineage>
</organism>
<keyword evidence="4" id="KW-1185">Reference proteome</keyword>
<protein>
    <submittedName>
        <fullName evidence="3">Uncharacterized protein</fullName>
    </submittedName>
</protein>
<dbReference type="Proteomes" id="UP000190951">
    <property type="component" value="Chromosome"/>
</dbReference>
<reference evidence="3 4" key="1">
    <citation type="submission" date="2022-04" db="EMBL/GenBank/DDBJ databases">
        <title>Genome sequence of C. roseum typestrain.</title>
        <authorList>
            <person name="Poehlein A."/>
            <person name="Schoch T."/>
            <person name="Duerre P."/>
            <person name="Daniel R."/>
        </authorList>
    </citation>
    <scope>NUCLEOTIDE SEQUENCE [LARGE SCALE GENOMIC DNA]</scope>
    <source>
        <strain evidence="3 4">DSM 7320</strain>
    </source>
</reference>
<dbReference type="EMBL" id="CP096983">
    <property type="protein sequence ID" value="URZ09785.1"/>
    <property type="molecule type" value="Genomic_DNA"/>
</dbReference>
<evidence type="ECO:0000256" key="1">
    <source>
        <dbReference type="SAM" id="MobiDB-lite"/>
    </source>
</evidence>
<evidence type="ECO:0000313" key="4">
    <source>
        <dbReference type="Proteomes" id="UP000190951"/>
    </source>
</evidence>